<gene>
    <name evidence="2" type="ORF">BCR39DRAFT_515129</name>
</gene>
<feature type="region of interest" description="Disordered" evidence="1">
    <location>
        <begin position="121"/>
        <end position="144"/>
    </location>
</feature>
<accession>A0A1Y2BJ80</accession>
<feature type="compositionally biased region" description="Low complexity" evidence="1">
    <location>
        <begin position="391"/>
        <end position="403"/>
    </location>
</feature>
<proteinExistence type="predicted"/>
<sequence>MYNRPSVGRSDLGGYNGSNYDPTFHRNRQNLPQPPQNNGYARESPRQETKRVGGKYIQPVDRVPQNSAPLPVPPLRESYRQPSPPRQPPPKGPPTTSPPPVSLISSPVSAVQVHPSRLAQIPAANIARPPPPPLRYSSSTENERNGEYRAYTPTVRSQPPVLLQTISSDTTPSPITPGAPTLNSLESIRQFRAQVQASRAIREAPGVDHSRLETLAESFLNSQHPAPLPQDTKEEEKEPGEISEPSSATTMPDERKSREILLKEKLLAARNQLQASKRDREDPRFGEQGGIKRPRAEDGVEPPVSAKSNGPPTGPRNPDVPLRSTASLPTLEKGRDISLGNREIRQADRQADPLREERAKQWNKSSLPPRPQTLPDDRGYLQPSEKNFVTQRYRNSQQRQSRSPVKRDDTSSKGRDSGGNRSLLE</sequence>
<evidence type="ECO:0000256" key="1">
    <source>
        <dbReference type="SAM" id="MobiDB-lite"/>
    </source>
</evidence>
<name>A0A1Y2BJ80_9TREE</name>
<reference evidence="2 3" key="1">
    <citation type="submission" date="2016-07" db="EMBL/GenBank/DDBJ databases">
        <title>Pervasive Adenine N6-methylation of Active Genes in Fungi.</title>
        <authorList>
            <consortium name="DOE Joint Genome Institute"/>
            <person name="Mondo S.J."/>
            <person name="Dannebaum R.O."/>
            <person name="Kuo R.C."/>
            <person name="Labutti K."/>
            <person name="Haridas S."/>
            <person name="Kuo A."/>
            <person name="Salamov A."/>
            <person name="Ahrendt S.R."/>
            <person name="Lipzen A."/>
            <person name="Sullivan W."/>
            <person name="Andreopoulos W.B."/>
            <person name="Clum A."/>
            <person name="Lindquist E."/>
            <person name="Daum C."/>
            <person name="Ramamoorthy G.K."/>
            <person name="Gryganskyi A."/>
            <person name="Culley D."/>
            <person name="Magnuson J.K."/>
            <person name="James T.Y."/>
            <person name="O'Malley M.A."/>
            <person name="Stajich J.E."/>
            <person name="Spatafora J.W."/>
            <person name="Visel A."/>
            <person name="Grigoriev I.V."/>
        </authorList>
    </citation>
    <scope>NUCLEOTIDE SEQUENCE [LARGE SCALE GENOMIC DNA]</scope>
    <source>
        <strain evidence="2 3">68-887.2</strain>
    </source>
</reference>
<feature type="compositionally biased region" description="Basic and acidic residues" evidence="1">
    <location>
        <begin position="332"/>
        <end position="360"/>
    </location>
</feature>
<dbReference type="EMBL" id="MCFC01000002">
    <property type="protein sequence ID" value="ORY34851.1"/>
    <property type="molecule type" value="Genomic_DNA"/>
</dbReference>
<feature type="compositionally biased region" description="Pro residues" evidence="1">
    <location>
        <begin position="82"/>
        <end position="101"/>
    </location>
</feature>
<feature type="compositionally biased region" description="Basic and acidic residues" evidence="1">
    <location>
        <begin position="231"/>
        <end position="240"/>
    </location>
</feature>
<dbReference type="InParanoid" id="A0A1Y2BJ80"/>
<dbReference type="Proteomes" id="UP000193986">
    <property type="component" value="Unassembled WGS sequence"/>
</dbReference>
<dbReference type="AlphaFoldDB" id="A0A1Y2BJ80"/>
<feature type="compositionally biased region" description="Basic and acidic residues" evidence="1">
    <location>
        <begin position="405"/>
        <end position="425"/>
    </location>
</feature>
<feature type="region of interest" description="Disordered" evidence="1">
    <location>
        <begin position="1"/>
        <end position="107"/>
    </location>
</feature>
<feature type="compositionally biased region" description="Basic and acidic residues" evidence="1">
    <location>
        <begin position="252"/>
        <end position="267"/>
    </location>
</feature>
<feature type="compositionally biased region" description="Basic and acidic residues" evidence="1">
    <location>
        <begin position="276"/>
        <end position="285"/>
    </location>
</feature>
<organism evidence="2 3">
    <name type="scientific">Naematelia encephala</name>
    <dbReference type="NCBI Taxonomy" id="71784"/>
    <lineage>
        <taxon>Eukaryota</taxon>
        <taxon>Fungi</taxon>
        <taxon>Dikarya</taxon>
        <taxon>Basidiomycota</taxon>
        <taxon>Agaricomycotina</taxon>
        <taxon>Tremellomycetes</taxon>
        <taxon>Tremellales</taxon>
        <taxon>Naemateliaceae</taxon>
        <taxon>Naematelia</taxon>
    </lineage>
</organism>
<evidence type="ECO:0000313" key="3">
    <source>
        <dbReference type="Proteomes" id="UP000193986"/>
    </source>
</evidence>
<keyword evidence="3" id="KW-1185">Reference proteome</keyword>
<comment type="caution">
    <text evidence="2">The sequence shown here is derived from an EMBL/GenBank/DDBJ whole genome shotgun (WGS) entry which is preliminary data.</text>
</comment>
<protein>
    <submittedName>
        <fullName evidence="2">Uncharacterized protein</fullName>
    </submittedName>
</protein>
<evidence type="ECO:0000313" key="2">
    <source>
        <dbReference type="EMBL" id="ORY34851.1"/>
    </source>
</evidence>
<feature type="region of interest" description="Disordered" evidence="1">
    <location>
        <begin position="219"/>
        <end position="425"/>
    </location>
</feature>